<feature type="transmembrane region" description="Helical" evidence="1">
    <location>
        <begin position="74"/>
        <end position="93"/>
    </location>
</feature>
<dbReference type="PANTHER" id="PTHR30590">
    <property type="entry name" value="INNER MEMBRANE PROTEIN"/>
    <property type="match status" value="1"/>
</dbReference>
<evidence type="ECO:0000256" key="1">
    <source>
        <dbReference type="SAM" id="Phobius"/>
    </source>
</evidence>
<feature type="domain" description="DUF418" evidence="2">
    <location>
        <begin position="206"/>
        <end position="334"/>
    </location>
</feature>
<evidence type="ECO:0000313" key="5">
    <source>
        <dbReference type="Proteomes" id="UP000663937"/>
    </source>
</evidence>
<feature type="transmembrane region" description="Helical" evidence="1">
    <location>
        <begin position="163"/>
        <end position="183"/>
    </location>
</feature>
<feature type="transmembrane region" description="Helical" evidence="1">
    <location>
        <begin position="44"/>
        <end position="62"/>
    </location>
</feature>
<feature type="transmembrane region" description="Helical" evidence="1">
    <location>
        <begin position="12"/>
        <end position="32"/>
    </location>
</feature>
<proteinExistence type="predicted"/>
<evidence type="ECO:0000259" key="2">
    <source>
        <dbReference type="Pfam" id="PF04235"/>
    </source>
</evidence>
<protein>
    <submittedName>
        <fullName evidence="4">DUF1624 domain-containing protein</fullName>
    </submittedName>
</protein>
<evidence type="ECO:0000259" key="3">
    <source>
        <dbReference type="Pfam" id="PF07786"/>
    </source>
</evidence>
<keyword evidence="1" id="KW-1133">Transmembrane helix</keyword>
<keyword evidence="1" id="KW-0812">Transmembrane</keyword>
<feature type="transmembrane region" description="Helical" evidence="1">
    <location>
        <begin position="195"/>
        <end position="221"/>
    </location>
</feature>
<name>A0A8A4Z9U4_9MICO</name>
<keyword evidence="1" id="KW-0472">Membrane</keyword>
<reference evidence="4" key="1">
    <citation type="submission" date="2021-03" db="EMBL/GenBank/DDBJ databases">
        <title>Pengzhenrongella sicca gen. nov., sp. nov., a new member of suborder Micrococcineae isolated from High-Arctic tundra soil.</title>
        <authorList>
            <person name="Peng F."/>
        </authorList>
    </citation>
    <scope>NUCLEOTIDE SEQUENCE</scope>
    <source>
        <strain evidence="4">LRZ-2</strain>
    </source>
</reference>
<dbReference type="Proteomes" id="UP000663937">
    <property type="component" value="Chromosome"/>
</dbReference>
<dbReference type="KEGG" id="psic:J4E96_15135"/>
<feature type="transmembrane region" description="Helical" evidence="1">
    <location>
        <begin position="302"/>
        <end position="321"/>
    </location>
</feature>
<sequence>MKRIVGIDVARGLAVLGMITAHVGVIGTEFFSPTGWLAVVDGRSAATFAVLAGVSIALLSGGPQPATGVRLTRARIRLWVRALVLLALGFVLTGLGTPVAVILPSYAAYFVLALPFLRTRSAVLLGWAAAVAVLGPPVCFALEDALAGYTGPLTLAVELVISGYYPAGIWMAYVLTGLAVGRLDLGRRDVRERLLLAGPCLAVLGYVGGGLALRAGLAGGADPTVLRLLTTVPHSDTTFEVVGNIGVALAVLGGCLVLAERAPRLVYPLAATGALSLSAYSFQIVAIAALGDVVVRQPHVGTHLAFLAVTLLAASAWHAWLGRGPLERVLHGLSTRAADSIAGAAPAPGPTAPPAVP</sequence>
<evidence type="ECO:0000313" key="4">
    <source>
        <dbReference type="EMBL" id="QTE28672.1"/>
    </source>
</evidence>
<feature type="transmembrane region" description="Helical" evidence="1">
    <location>
        <begin position="266"/>
        <end position="290"/>
    </location>
</feature>
<gene>
    <name evidence="4" type="ORF">J4E96_15135</name>
</gene>
<dbReference type="AlphaFoldDB" id="A0A8A4Z9U4"/>
<dbReference type="InterPro" id="IPR007349">
    <property type="entry name" value="DUF418"/>
</dbReference>
<dbReference type="EMBL" id="CP071868">
    <property type="protein sequence ID" value="QTE28672.1"/>
    <property type="molecule type" value="Genomic_DNA"/>
</dbReference>
<keyword evidence="5" id="KW-1185">Reference proteome</keyword>
<dbReference type="InterPro" id="IPR052529">
    <property type="entry name" value="Bact_Transport_Assoc"/>
</dbReference>
<dbReference type="PANTHER" id="PTHR30590:SF3">
    <property type="entry name" value="HYPOTHETICAL MEMBRANE SPANNING PROTEIN"/>
    <property type="match status" value="1"/>
</dbReference>
<dbReference type="InterPro" id="IPR012429">
    <property type="entry name" value="HGSNAT_cat"/>
</dbReference>
<dbReference type="RefSeq" id="WP_227422912.1">
    <property type="nucleotide sequence ID" value="NZ_CP071868.1"/>
</dbReference>
<dbReference type="Pfam" id="PF07786">
    <property type="entry name" value="HGSNAT_cat"/>
    <property type="match status" value="1"/>
</dbReference>
<feature type="domain" description="Heparan-alpha-glucosaminide N-acetyltransferase catalytic" evidence="3">
    <location>
        <begin position="3"/>
        <end position="187"/>
    </location>
</feature>
<accession>A0A8A4Z9U4</accession>
<dbReference type="Pfam" id="PF04235">
    <property type="entry name" value="DUF418"/>
    <property type="match status" value="1"/>
</dbReference>
<feature type="transmembrane region" description="Helical" evidence="1">
    <location>
        <begin position="241"/>
        <end position="259"/>
    </location>
</feature>
<organism evidence="4 5">
    <name type="scientific">Pengzhenrongella sicca</name>
    <dbReference type="NCBI Taxonomy" id="2819238"/>
    <lineage>
        <taxon>Bacteria</taxon>
        <taxon>Bacillati</taxon>
        <taxon>Actinomycetota</taxon>
        <taxon>Actinomycetes</taxon>
        <taxon>Micrococcales</taxon>
        <taxon>Pengzhenrongella</taxon>
    </lineage>
</organism>